<feature type="coiled-coil region" evidence="1">
    <location>
        <begin position="389"/>
        <end position="423"/>
    </location>
</feature>
<evidence type="ECO:0000313" key="5">
    <source>
        <dbReference type="Proteomes" id="UP000028582"/>
    </source>
</evidence>
<dbReference type="PROSITE" id="PS50021">
    <property type="entry name" value="CH"/>
    <property type="match status" value="1"/>
</dbReference>
<feature type="domain" description="Calponin-homology (CH)" evidence="3">
    <location>
        <begin position="593"/>
        <end position="703"/>
    </location>
</feature>
<dbReference type="Pfam" id="PF00307">
    <property type="entry name" value="CH"/>
    <property type="match status" value="1"/>
</dbReference>
<feature type="region of interest" description="Disordered" evidence="2">
    <location>
        <begin position="23"/>
        <end position="67"/>
    </location>
</feature>
<evidence type="ECO:0000259" key="3">
    <source>
        <dbReference type="PROSITE" id="PS50021"/>
    </source>
</evidence>
<dbReference type="OrthoDB" id="193095at2759"/>
<dbReference type="EMBL" id="ANJA01002067">
    <property type="protein sequence ID" value="ETO72353.1"/>
    <property type="molecule type" value="Genomic_DNA"/>
</dbReference>
<dbReference type="Proteomes" id="UP000028582">
    <property type="component" value="Unassembled WGS sequence"/>
</dbReference>
<dbReference type="AlphaFoldDB" id="A0A081A0E2"/>
<gene>
    <name evidence="4" type="ORF">F444_11513</name>
</gene>
<evidence type="ECO:0000256" key="1">
    <source>
        <dbReference type="SAM" id="Coils"/>
    </source>
</evidence>
<proteinExistence type="predicted"/>
<dbReference type="InterPro" id="IPR001715">
    <property type="entry name" value="CH_dom"/>
</dbReference>
<dbReference type="PANTHER" id="PTHR12932:SF9">
    <property type="entry name" value="TUBULIN POLYMERIZATION-PROMOTING PROTEIN HOMOLOG"/>
    <property type="match status" value="1"/>
</dbReference>
<dbReference type="Gene3D" id="1.10.418.10">
    <property type="entry name" value="Calponin-like domain"/>
    <property type="match status" value="1"/>
</dbReference>
<dbReference type="GO" id="GO:0001578">
    <property type="term" value="P:microtubule bundle formation"/>
    <property type="evidence" value="ECO:0007669"/>
    <property type="project" value="TreeGrafter"/>
</dbReference>
<evidence type="ECO:0000256" key="2">
    <source>
        <dbReference type="SAM" id="MobiDB-lite"/>
    </source>
</evidence>
<feature type="region of interest" description="Disordered" evidence="2">
    <location>
        <begin position="434"/>
        <end position="470"/>
    </location>
</feature>
<reference evidence="4 5" key="1">
    <citation type="submission" date="2013-11" db="EMBL/GenBank/DDBJ databases">
        <title>The Genome Sequence of Phytophthora parasitica P1976.</title>
        <authorList>
            <consortium name="The Broad Institute Genomics Platform"/>
            <person name="Russ C."/>
            <person name="Tyler B."/>
            <person name="Panabieres F."/>
            <person name="Shan W."/>
            <person name="Tripathy S."/>
            <person name="Grunwald N."/>
            <person name="Machado M."/>
            <person name="Johnson C.S."/>
            <person name="Walker B."/>
            <person name="Young S."/>
            <person name="Zeng Q."/>
            <person name="Gargeya S."/>
            <person name="Fitzgerald M."/>
            <person name="Haas B."/>
            <person name="Abouelleil A."/>
            <person name="Allen A.W."/>
            <person name="Alvarado L."/>
            <person name="Arachchi H.M."/>
            <person name="Berlin A.M."/>
            <person name="Chapman S.B."/>
            <person name="Gainer-Dewar J."/>
            <person name="Goldberg J."/>
            <person name="Griggs A."/>
            <person name="Gujja S."/>
            <person name="Hansen M."/>
            <person name="Howarth C."/>
            <person name="Imamovic A."/>
            <person name="Ireland A."/>
            <person name="Larimer J."/>
            <person name="McCowan C."/>
            <person name="Murphy C."/>
            <person name="Pearson M."/>
            <person name="Poon T.W."/>
            <person name="Priest M."/>
            <person name="Roberts A."/>
            <person name="Saif S."/>
            <person name="Shea T."/>
            <person name="Sisk P."/>
            <person name="Sykes S."/>
            <person name="Wortman J."/>
            <person name="Nusbaum C."/>
            <person name="Birren B."/>
        </authorList>
    </citation>
    <scope>NUCLEOTIDE SEQUENCE [LARGE SCALE GENOMIC DNA]</scope>
    <source>
        <strain evidence="4 5">P1976</strain>
    </source>
</reference>
<name>A0A081A0E2_PHYNI</name>
<dbReference type="InterPro" id="IPR008907">
    <property type="entry name" value="TPP/p25"/>
</dbReference>
<feature type="compositionally biased region" description="Polar residues" evidence="2">
    <location>
        <begin position="27"/>
        <end position="37"/>
    </location>
</feature>
<organism evidence="4 5">
    <name type="scientific">Phytophthora nicotianae P1976</name>
    <dbReference type="NCBI Taxonomy" id="1317066"/>
    <lineage>
        <taxon>Eukaryota</taxon>
        <taxon>Sar</taxon>
        <taxon>Stramenopiles</taxon>
        <taxon>Oomycota</taxon>
        <taxon>Peronosporomycetes</taxon>
        <taxon>Peronosporales</taxon>
        <taxon>Peronosporaceae</taxon>
        <taxon>Phytophthora</taxon>
    </lineage>
</organism>
<keyword evidence="1" id="KW-0175">Coiled coil</keyword>
<dbReference type="SUPFAM" id="SSF47576">
    <property type="entry name" value="Calponin-homology domain, CH-domain"/>
    <property type="match status" value="1"/>
</dbReference>
<dbReference type="InterPro" id="IPR036872">
    <property type="entry name" value="CH_dom_sf"/>
</dbReference>
<evidence type="ECO:0000313" key="4">
    <source>
        <dbReference type="EMBL" id="ETO72353.1"/>
    </source>
</evidence>
<dbReference type="GO" id="GO:0046785">
    <property type="term" value="P:microtubule polymerization"/>
    <property type="evidence" value="ECO:0007669"/>
    <property type="project" value="InterPro"/>
</dbReference>
<comment type="caution">
    <text evidence="4">The sequence shown here is derived from an EMBL/GenBank/DDBJ whole genome shotgun (WGS) entry which is preliminary data.</text>
</comment>
<accession>A0A081A0E2</accession>
<dbReference type="PANTHER" id="PTHR12932">
    <property type="entry name" value="P25 ALPHA-RELATED"/>
    <property type="match status" value="1"/>
</dbReference>
<feature type="region of interest" description="Disordered" evidence="2">
    <location>
        <begin position="83"/>
        <end position="121"/>
    </location>
</feature>
<dbReference type="GO" id="GO:0005874">
    <property type="term" value="C:microtubule"/>
    <property type="evidence" value="ECO:0007669"/>
    <property type="project" value="TreeGrafter"/>
</dbReference>
<feature type="compositionally biased region" description="Low complexity" evidence="2">
    <location>
        <begin position="87"/>
        <end position="99"/>
    </location>
</feature>
<sequence>MEPLSAMGGRVVPKLHLINVGADSDTRYSNHTPSGGSVSERLSHRPSRRQPETPTTSRVGKVMPTRVSGASMEFLETAVLPPMQLRPAAATPSTSSSSSRQAKQAIEADSTSGSKNHRDSEAEFQVLHPAIDKMADERGEDLARLLLSRWSIHSGEEQFASISLFCEMKLNEAKRMASWAEAPNRFYTVVCCQLLEKYISRIATSKTSHNNVDPVAATVGQSIAFLRRIHTELVASIFLPPTQTQVQDHAVTGGGLDYEHRTPYFTEFKRLRRKTQALVTTVRERESTRTTRQQLPGRVSKLITYLAKRQDRQTLALTFRGWANSMAAQRQIRALKIQAFQCMQKTNLTTWFRVWRIEALRRAYHRESADYQTMLSVTAASLSRKDIAIAEAEAKVKSMARIIDSLTESNKQLSYRVDHLENLSAAAAFASGGDGGANNHGLSDNDNGRRHDSDNGNFSPGRRREANYERIDTMLSQDDERMDRTNRMLLETMFGMARMVETCAIQMSKDMMDSLEYQLDGSVLQHLAEMIQTENELKAKADAAEGSTSLSSIHFSKSIGGRTLTALTTTPSRAAAARPARPSAVTVRDLAQMPIDTLLLYWFRMHLSLSSSVEKPADRTVKNFTSDLADGRRISFLLHRLFPSWFDASMVHELDVDQRLQNIATFHERVQPPLPQVVTSDSIHAGSGTENITFVAMLFGTAVGTVRKLNMEKQRGDFLNIVTAWRRVRGLLLEVKRMNDNYDAGMVAHLLKEMRTCETLFKQLHSELNQIAVTSNEASSALSQIAYKVLAITWSCVRARDIHPNAPLGLVDERTHERIREFSRVDSSCIRNLLVHDTEIAFNLLNQSVGRKGSSTTQVMVTGSTMPPFVPERDVDIATAAVRRALLAYSKDLNDIFKHYSASGGAGSLAAMSLTEFNKLIKDCFTGDKHITQQVVDNVYRAALHLDSILSGATNELPSGITATSVIPTKAAENGSDEVTEAEPELSGRQFADALVRLAAIKYAPMPAPRGPARGGHARAAPTPTLPLDERFRLLMEQDILPNALRSQRELFRAEVAQPKVREVFQRHKPVLQRIFRYYASMHAIREQNSTLSLSAFIVMARDCKLIGSFVTEHTLKQVLVNLQRDDGSSPAPATGTISTEAELEMLRADFSDFQEALAALTEYVICNPYVALHKRVDQFLQEMLLPRARQKKKPGY</sequence>
<dbReference type="GO" id="GO:0015631">
    <property type="term" value="F:tubulin binding"/>
    <property type="evidence" value="ECO:0007669"/>
    <property type="project" value="InterPro"/>
</dbReference>
<dbReference type="GO" id="GO:0032273">
    <property type="term" value="P:positive regulation of protein polymerization"/>
    <property type="evidence" value="ECO:0007669"/>
    <property type="project" value="TreeGrafter"/>
</dbReference>
<protein>
    <recommendedName>
        <fullName evidence="3">Calponin-homology (CH) domain-containing protein</fullName>
    </recommendedName>
</protein>